<evidence type="ECO:0000313" key="4">
    <source>
        <dbReference type="Proteomes" id="UP000291269"/>
    </source>
</evidence>
<dbReference type="InterPro" id="IPR010982">
    <property type="entry name" value="Lambda_DNA-bd_dom_sf"/>
</dbReference>
<keyword evidence="1" id="KW-0238">DNA-binding</keyword>
<comment type="caution">
    <text evidence="3">The sequence shown here is derived from an EMBL/GenBank/DDBJ whole genome shotgun (WGS) entry which is preliminary data.</text>
</comment>
<dbReference type="SMART" id="SM00530">
    <property type="entry name" value="HTH_XRE"/>
    <property type="match status" value="2"/>
</dbReference>
<dbReference type="EMBL" id="SDOZ01000002">
    <property type="protein sequence ID" value="RXZ62151.1"/>
    <property type="molecule type" value="Genomic_DNA"/>
</dbReference>
<evidence type="ECO:0000256" key="1">
    <source>
        <dbReference type="ARBA" id="ARBA00023125"/>
    </source>
</evidence>
<dbReference type="CDD" id="cd00093">
    <property type="entry name" value="HTH_XRE"/>
    <property type="match status" value="2"/>
</dbReference>
<name>A0A4Q2KGH5_9FIRM</name>
<gene>
    <name evidence="3" type="ORF">ESZ91_07095</name>
</gene>
<dbReference type="PANTHER" id="PTHR46558">
    <property type="entry name" value="TRACRIPTIONAL REGULATORY PROTEIN-RELATED-RELATED"/>
    <property type="match status" value="1"/>
</dbReference>
<dbReference type="RefSeq" id="WP_129225565.1">
    <property type="nucleotide sequence ID" value="NZ_SDOZ01000002.1"/>
</dbReference>
<keyword evidence="4" id="KW-1185">Reference proteome</keyword>
<dbReference type="OrthoDB" id="1653613at2"/>
<sequence>MEKFSERLKELMFYCDNIKSESLAKAIGVAGSAVRAWCNGSRTIYLSNAIKLADFFTCSLDFLAGLTEERITVSPKVCPPFYKNLRKVMNEKGITRYYIGTHTQIKDSYFQKWKNGTDSQLDTIIYLAKQLDCSLDHLVGRED</sequence>
<dbReference type="Pfam" id="PF01381">
    <property type="entry name" value="HTH_3"/>
    <property type="match status" value="1"/>
</dbReference>
<dbReference type="Proteomes" id="UP000291269">
    <property type="component" value="Unassembled WGS sequence"/>
</dbReference>
<dbReference type="PANTHER" id="PTHR46558:SF12">
    <property type="entry name" value="DNA-BINDING PROTEIN"/>
    <property type="match status" value="1"/>
</dbReference>
<organism evidence="3 4">
    <name type="scientific">Candidatus Borkfalkia ceftriaxoniphila</name>
    <dbReference type="NCBI Taxonomy" id="2508949"/>
    <lineage>
        <taxon>Bacteria</taxon>
        <taxon>Bacillati</taxon>
        <taxon>Bacillota</taxon>
        <taxon>Clostridia</taxon>
        <taxon>Christensenellales</taxon>
        <taxon>Christensenellaceae</taxon>
        <taxon>Candidatus Borkfalkia</taxon>
    </lineage>
</organism>
<evidence type="ECO:0000313" key="3">
    <source>
        <dbReference type="EMBL" id="RXZ62151.1"/>
    </source>
</evidence>
<dbReference type="PROSITE" id="PS50943">
    <property type="entry name" value="HTH_CROC1"/>
    <property type="match status" value="1"/>
</dbReference>
<feature type="domain" description="HTH cro/C1-type" evidence="2">
    <location>
        <begin position="21"/>
        <end position="63"/>
    </location>
</feature>
<accession>A0A4Q2KGH5</accession>
<dbReference type="Gene3D" id="1.10.260.40">
    <property type="entry name" value="lambda repressor-like DNA-binding domains"/>
    <property type="match status" value="2"/>
</dbReference>
<evidence type="ECO:0000259" key="2">
    <source>
        <dbReference type="PROSITE" id="PS50943"/>
    </source>
</evidence>
<dbReference type="GO" id="GO:0003677">
    <property type="term" value="F:DNA binding"/>
    <property type="evidence" value="ECO:0007669"/>
    <property type="project" value="UniProtKB-KW"/>
</dbReference>
<protein>
    <submittedName>
        <fullName evidence="3">Transcriptional regulator</fullName>
    </submittedName>
</protein>
<dbReference type="SUPFAM" id="SSF47413">
    <property type="entry name" value="lambda repressor-like DNA-binding domains"/>
    <property type="match status" value="2"/>
</dbReference>
<dbReference type="InterPro" id="IPR001387">
    <property type="entry name" value="Cro/C1-type_HTH"/>
</dbReference>
<proteinExistence type="predicted"/>
<dbReference type="AlphaFoldDB" id="A0A4Q2KGH5"/>
<reference evidence="3 4" key="1">
    <citation type="journal article" date="2019" name="Gut">
        <title>Antibiotics-induced monodominance of a novel gut bacterial order.</title>
        <authorList>
            <person name="Hildebrand F."/>
            <person name="Moitinho-Silva L."/>
            <person name="Blasche S."/>
            <person name="Jahn M.T."/>
            <person name="Gossmann T.I."/>
            <person name="Heuerta-Cepas J."/>
            <person name="Hercog R."/>
            <person name="Luetge M."/>
            <person name="Bahram M."/>
            <person name="Pryszlak A."/>
            <person name="Alves R.J."/>
            <person name="Waszak S.M."/>
            <person name="Zhu A."/>
            <person name="Ye L."/>
            <person name="Costea P.I."/>
            <person name="Aalvink S."/>
            <person name="Belzer C."/>
            <person name="Forslund S.K."/>
            <person name="Sunagawa S."/>
            <person name="Hentschel U."/>
            <person name="Merten C."/>
            <person name="Patil K.R."/>
            <person name="Benes V."/>
            <person name="Bork P."/>
        </authorList>
    </citation>
    <scope>NUCLEOTIDE SEQUENCE [LARGE SCALE GENOMIC DNA]</scope>
    <source>
        <strain evidence="3 4">HDS1380</strain>
    </source>
</reference>